<dbReference type="GO" id="GO:0016787">
    <property type="term" value="F:hydrolase activity"/>
    <property type="evidence" value="ECO:0007669"/>
    <property type="project" value="UniProtKB-KW"/>
</dbReference>
<dbReference type="VEuPathDB" id="AmoebaDB:KM1_172380"/>
<evidence type="ECO:0000256" key="1">
    <source>
        <dbReference type="ARBA" id="ARBA00022741"/>
    </source>
</evidence>
<evidence type="ECO:0000256" key="2">
    <source>
        <dbReference type="ARBA" id="ARBA00022801"/>
    </source>
</evidence>
<dbReference type="VEuPathDB" id="AmoebaDB:EHI_125170"/>
<dbReference type="Pfam" id="PF08148">
    <property type="entry name" value="DSHCT"/>
    <property type="match status" value="1"/>
</dbReference>
<dbReference type="CDD" id="cd18795">
    <property type="entry name" value="SF2_C_Ski2"/>
    <property type="match status" value="1"/>
</dbReference>
<dbReference type="Gene3D" id="3.40.50.300">
    <property type="entry name" value="P-loop containing nucleotide triphosphate hydrolases"/>
    <property type="match status" value="2"/>
</dbReference>
<evidence type="ECO:0000259" key="6">
    <source>
        <dbReference type="PROSITE" id="PS51192"/>
    </source>
</evidence>
<dbReference type="OMA" id="DHVNIIM"/>
<dbReference type="Pfam" id="PF00270">
    <property type="entry name" value="DEAD"/>
    <property type="match status" value="1"/>
</dbReference>
<dbReference type="VEuPathDB" id="AmoebaDB:EHI5A_139360"/>
<comment type="caution">
    <text evidence="8">The sequence shown here is derived from an EMBL/GenBank/DDBJ whole genome shotgun (WGS) entry which is preliminary data.</text>
</comment>
<dbReference type="InterPro" id="IPR014001">
    <property type="entry name" value="Helicase_ATP-bd"/>
</dbReference>
<feature type="compositionally biased region" description="Acidic residues" evidence="5">
    <location>
        <begin position="1019"/>
        <end position="1038"/>
    </location>
</feature>
<dbReference type="VEuPathDB" id="AmoebaDB:EHI7A_081890"/>
<evidence type="ECO:0000313" key="9">
    <source>
        <dbReference type="Proteomes" id="UP000078387"/>
    </source>
</evidence>
<feature type="domain" description="Helicase C-terminal" evidence="7">
    <location>
        <begin position="313"/>
        <end position="529"/>
    </location>
</feature>
<keyword evidence="3 8" id="KW-0347">Helicase</keyword>
<dbReference type="InterPro" id="IPR011545">
    <property type="entry name" value="DEAD/DEAH_box_helicase_dom"/>
</dbReference>
<dbReference type="GO" id="GO:0005524">
    <property type="term" value="F:ATP binding"/>
    <property type="evidence" value="ECO:0007669"/>
    <property type="project" value="UniProtKB-KW"/>
</dbReference>
<accession>A0A5K1UEA2</accession>
<dbReference type="SMART" id="SM00487">
    <property type="entry name" value="DEXDc"/>
    <property type="match status" value="1"/>
</dbReference>
<protein>
    <submittedName>
        <fullName evidence="8">Dead deah box helicase putative</fullName>
    </submittedName>
</protein>
<evidence type="ECO:0000256" key="5">
    <source>
        <dbReference type="SAM" id="MobiDB-lite"/>
    </source>
</evidence>
<dbReference type="PROSITE" id="PS51194">
    <property type="entry name" value="HELICASE_CTER"/>
    <property type="match status" value="1"/>
</dbReference>
<dbReference type="Pfam" id="PF00271">
    <property type="entry name" value="Helicase_C"/>
    <property type="match status" value="1"/>
</dbReference>
<dbReference type="PROSITE" id="PS51192">
    <property type="entry name" value="HELICASE_ATP_BIND_1"/>
    <property type="match status" value="1"/>
</dbReference>
<dbReference type="EMBL" id="BDEQ01000001">
    <property type="protein sequence ID" value="GAT96899.1"/>
    <property type="molecule type" value="Genomic_DNA"/>
</dbReference>
<dbReference type="GO" id="GO:0004386">
    <property type="term" value="F:helicase activity"/>
    <property type="evidence" value="ECO:0007669"/>
    <property type="project" value="UniProtKB-KW"/>
</dbReference>
<name>A0A5K1UEA2_ENTHI</name>
<evidence type="ECO:0000256" key="3">
    <source>
        <dbReference type="ARBA" id="ARBA00022806"/>
    </source>
</evidence>
<gene>
    <name evidence="8" type="ORF">CL6EHI_125170</name>
</gene>
<dbReference type="VEuPathDB" id="AmoebaDB:EHI8A_100730"/>
<dbReference type="FunFam" id="3.40.50.300:FF:000190">
    <property type="entry name" value="ATP-dependent RNA helicase"/>
    <property type="match status" value="1"/>
</dbReference>
<feature type="region of interest" description="Disordered" evidence="5">
    <location>
        <begin position="1019"/>
        <end position="1062"/>
    </location>
</feature>
<sequence length="1062" mass="122635">MSENICLTLKERNKLKNALQNKVVKGEQITGKEQTEIEKYIEKLQQNKGEYKYAFEETSDMKNFNESVPDMKRKYDFELDTFQKQAIYHMELGEHVFVIAHTSAGKTATAEYAISIAKSKGMKAIYTSPIKALSNQKYYDFRKIFGKVGIMTGDVVIQGEDDLVTIMTTEILRSKLYQDSKFIEQVDWVIFDEVHYVNDEERGVVWEEVIMSLPKHVKMLMLSATVENAINFAEWIGRTKDQRVCLVKTLYRPVPLEHYVFCKKKEELPSKLILFKKGENTFLLNNYTEAYQRIVPKFSKNRRVKDQLHGVNSIEELINYLEHDTKLPAVFFIFSRKLVMDYAKKLAKATKFDTNPYKINSLFKEMTEGLVETEKNLPQISEVKTLLMRGIGVHHAGLIPFLKEIVEVLFSQGDIKVLFATETFAMGVNMPAKSVIFPSVEKFDGKENRFLLPGEYTQMAGRAGRRGKDAAGNVIIFPNQVLPSPKQMQEISCGAPAKMISQFYITYWMMLNWVCFGGDSLTQQMMKSYSKIDLFEMAQRNNLAEEARKLLQHTTTICENPECDHDALNLIKKEVKDIKKEITREIIEAKFKGGNNFNINGRVIKFRAGNEKRYFGVIIEPLDNGSMVYYFDEKKGINEFILFSDMIAIYQKQFKAKGGNNYSEAILEIENNQRQALYDRLVGFKKNRGKEPFFQPYQSEKKRPKEYSSLIQQYNENIKIMKAMPAYSCVAYKYGEKEDKAQRQLEKMIDEITGKYKMNKERVDRELNLRLEVLKHFNFVDEHNLLTLKGKVAKEMVSSDGMILTNMMFDGVLNRLEIHEMAAIFSVFVFEPSNESQEELIDHFSYQTKSLMSLVDQYAMEIVDYEDSLNLEYNIEKYVKLNFGLMEGVALWALRKPFNEVIDSSATTEGLIVRCVLRMEQVCEEVIKAAQIIGNEELLNKTTQLLGLLKRDIINVKSLYLRDTAVVEGKTHVESFKTINVDTNDDLEVLCNENNGEIVLSDEDDVNEISFDDEDDVNEISFDDEDDVNEISFDDEDETSHTNNKISETTQPHNEGEIEIDF</sequence>
<evidence type="ECO:0000256" key="4">
    <source>
        <dbReference type="ARBA" id="ARBA00022840"/>
    </source>
</evidence>
<feature type="compositionally biased region" description="Polar residues" evidence="5">
    <location>
        <begin position="1041"/>
        <end position="1053"/>
    </location>
</feature>
<dbReference type="GO" id="GO:0003676">
    <property type="term" value="F:nucleic acid binding"/>
    <property type="evidence" value="ECO:0007669"/>
    <property type="project" value="InterPro"/>
</dbReference>
<reference evidence="8 9" key="1">
    <citation type="submission" date="2016-05" db="EMBL/GenBank/DDBJ databases">
        <title>First whole genome sequencing of Entamoeba histolytica HM1:IMSS-clone-6.</title>
        <authorList>
            <person name="Mukherjee Avik.K."/>
            <person name="Izumyama S."/>
            <person name="Nakada-Tsukui K."/>
            <person name="Nozaki T."/>
        </authorList>
    </citation>
    <scope>NUCLEOTIDE SEQUENCE [LARGE SCALE GENOMIC DNA]</scope>
    <source>
        <strain evidence="8 9">HM1:IMSS clone 6</strain>
    </source>
</reference>
<dbReference type="SMART" id="SM01142">
    <property type="entry name" value="DSHCT"/>
    <property type="match status" value="1"/>
</dbReference>
<dbReference type="InterPro" id="IPR050699">
    <property type="entry name" value="RNA-DNA_Helicase"/>
</dbReference>
<dbReference type="Gene3D" id="1.10.3380.30">
    <property type="match status" value="1"/>
</dbReference>
<keyword evidence="4" id="KW-0067">ATP-binding</keyword>
<keyword evidence="1" id="KW-0547">Nucleotide-binding</keyword>
<dbReference type="InterPro" id="IPR027417">
    <property type="entry name" value="P-loop_NTPase"/>
</dbReference>
<dbReference type="FunFam" id="1.10.3380.30:FF:000017">
    <property type="entry name" value="DEAD/DEAH box helicase, putative"/>
    <property type="match status" value="1"/>
</dbReference>
<dbReference type="FunFam" id="3.40.50.300:FF:001545">
    <property type="entry name" value="DEAD/DEAH box helicase, putative"/>
    <property type="match status" value="1"/>
</dbReference>
<dbReference type="GO" id="GO:0070478">
    <property type="term" value="P:nuclear-transcribed mRNA catabolic process, 3'-5' exonucleolytic nonsense-mediated decay"/>
    <property type="evidence" value="ECO:0007669"/>
    <property type="project" value="TreeGrafter"/>
</dbReference>
<dbReference type="InterPro" id="IPR012961">
    <property type="entry name" value="Ski2/MTR4_C"/>
</dbReference>
<dbReference type="GO" id="GO:0055087">
    <property type="term" value="C:Ski complex"/>
    <property type="evidence" value="ECO:0007669"/>
    <property type="project" value="TreeGrafter"/>
</dbReference>
<dbReference type="SMART" id="SM00490">
    <property type="entry name" value="HELICc"/>
    <property type="match status" value="1"/>
</dbReference>
<feature type="domain" description="Helicase ATP-binding" evidence="6">
    <location>
        <begin position="87"/>
        <end position="244"/>
    </location>
</feature>
<dbReference type="PANTHER" id="PTHR12131">
    <property type="entry name" value="ATP-DEPENDENT RNA AND DNA HELICASE"/>
    <property type="match status" value="1"/>
</dbReference>
<keyword evidence="2" id="KW-0378">Hydrolase</keyword>
<evidence type="ECO:0000259" key="7">
    <source>
        <dbReference type="PROSITE" id="PS51194"/>
    </source>
</evidence>
<dbReference type="InterPro" id="IPR001650">
    <property type="entry name" value="Helicase_C-like"/>
</dbReference>
<organism evidence="8 9">
    <name type="scientific">Entamoeba histolytica</name>
    <dbReference type="NCBI Taxonomy" id="5759"/>
    <lineage>
        <taxon>Eukaryota</taxon>
        <taxon>Amoebozoa</taxon>
        <taxon>Evosea</taxon>
        <taxon>Archamoebae</taxon>
        <taxon>Mastigamoebida</taxon>
        <taxon>Entamoebidae</taxon>
        <taxon>Entamoeba</taxon>
    </lineage>
</organism>
<dbReference type="AlphaFoldDB" id="A0A5K1UEA2"/>
<dbReference type="PANTHER" id="PTHR12131:SF1">
    <property type="entry name" value="ATP-DEPENDENT RNA HELICASE SUPV3L1, MITOCHONDRIAL-RELATED"/>
    <property type="match status" value="1"/>
</dbReference>
<dbReference type="Proteomes" id="UP000078387">
    <property type="component" value="Unassembled WGS sequence"/>
</dbReference>
<proteinExistence type="predicted"/>
<evidence type="ECO:0000313" key="8">
    <source>
        <dbReference type="EMBL" id="GAT96899.1"/>
    </source>
</evidence>
<dbReference type="SUPFAM" id="SSF52540">
    <property type="entry name" value="P-loop containing nucleoside triphosphate hydrolases"/>
    <property type="match status" value="1"/>
</dbReference>